<feature type="repeat" description="ANK" evidence="3">
    <location>
        <begin position="131"/>
        <end position="163"/>
    </location>
</feature>
<dbReference type="PANTHER" id="PTHR24198">
    <property type="entry name" value="ANKYRIN REPEAT AND PROTEIN KINASE DOMAIN-CONTAINING PROTEIN"/>
    <property type="match status" value="1"/>
</dbReference>
<evidence type="ECO:0000313" key="7">
    <source>
        <dbReference type="Proteomes" id="UP000429607"/>
    </source>
</evidence>
<dbReference type="Proteomes" id="UP000435112">
    <property type="component" value="Unassembled WGS sequence"/>
</dbReference>
<feature type="compositionally biased region" description="Polar residues" evidence="4">
    <location>
        <begin position="33"/>
        <end position="43"/>
    </location>
</feature>
<dbReference type="EMBL" id="QXFV01000204">
    <property type="protein sequence ID" value="KAE9045807.1"/>
    <property type="molecule type" value="Genomic_DNA"/>
</dbReference>
<feature type="region of interest" description="Disordered" evidence="4">
    <location>
        <begin position="28"/>
        <end position="81"/>
    </location>
</feature>
<dbReference type="Pfam" id="PF12796">
    <property type="entry name" value="Ank_2"/>
    <property type="match status" value="1"/>
</dbReference>
<evidence type="ECO:0000256" key="1">
    <source>
        <dbReference type="ARBA" id="ARBA00022737"/>
    </source>
</evidence>
<protein>
    <submittedName>
        <fullName evidence="6">Uncharacterized protein</fullName>
    </submittedName>
</protein>
<name>A0A6A3NT58_9STRA</name>
<accession>A0A6A3NT58</accession>
<organism evidence="6 7">
    <name type="scientific">Phytophthora rubi</name>
    <dbReference type="NCBI Taxonomy" id="129364"/>
    <lineage>
        <taxon>Eukaryota</taxon>
        <taxon>Sar</taxon>
        <taxon>Stramenopiles</taxon>
        <taxon>Oomycota</taxon>
        <taxon>Peronosporomycetes</taxon>
        <taxon>Peronosporales</taxon>
        <taxon>Peronosporaceae</taxon>
        <taxon>Phytophthora</taxon>
    </lineage>
</organism>
<reference evidence="7 8" key="1">
    <citation type="submission" date="2018-09" db="EMBL/GenBank/DDBJ databases">
        <title>Genomic investigation of the strawberry pathogen Phytophthora fragariae indicates pathogenicity is determined by transcriptional variation in three key races.</title>
        <authorList>
            <person name="Adams T.M."/>
            <person name="Armitage A.D."/>
            <person name="Sobczyk M.K."/>
            <person name="Bates H.J."/>
            <person name="Dunwell J.M."/>
            <person name="Nellist C.F."/>
            <person name="Harrison R.J."/>
        </authorList>
    </citation>
    <scope>NUCLEOTIDE SEQUENCE [LARGE SCALE GENOMIC DNA]</scope>
    <source>
        <strain evidence="6 7">SCRP249</strain>
        <strain evidence="5 8">SCRP324</strain>
    </source>
</reference>
<dbReference type="PANTHER" id="PTHR24198:SF165">
    <property type="entry name" value="ANKYRIN REPEAT-CONTAINING PROTEIN-RELATED"/>
    <property type="match status" value="1"/>
</dbReference>
<dbReference type="InterPro" id="IPR002110">
    <property type="entry name" value="Ankyrin_rpt"/>
</dbReference>
<comment type="caution">
    <text evidence="6">The sequence shown here is derived from an EMBL/GenBank/DDBJ whole genome shotgun (WGS) entry which is preliminary data.</text>
</comment>
<evidence type="ECO:0000256" key="4">
    <source>
        <dbReference type="SAM" id="MobiDB-lite"/>
    </source>
</evidence>
<dbReference type="OrthoDB" id="124190at2759"/>
<dbReference type="Pfam" id="PF13637">
    <property type="entry name" value="Ank_4"/>
    <property type="match status" value="1"/>
</dbReference>
<evidence type="ECO:0000256" key="2">
    <source>
        <dbReference type="ARBA" id="ARBA00023043"/>
    </source>
</evidence>
<feature type="repeat" description="ANK" evidence="3">
    <location>
        <begin position="164"/>
        <end position="196"/>
    </location>
</feature>
<dbReference type="PROSITE" id="PS50297">
    <property type="entry name" value="ANK_REP_REGION"/>
    <property type="match status" value="2"/>
</dbReference>
<dbReference type="Proteomes" id="UP000429607">
    <property type="component" value="Unassembled WGS sequence"/>
</dbReference>
<dbReference type="SUPFAM" id="SSF48403">
    <property type="entry name" value="Ankyrin repeat"/>
    <property type="match status" value="1"/>
</dbReference>
<evidence type="ECO:0000313" key="8">
    <source>
        <dbReference type="Proteomes" id="UP000435112"/>
    </source>
</evidence>
<evidence type="ECO:0000313" key="6">
    <source>
        <dbReference type="EMBL" id="KAE9045807.1"/>
    </source>
</evidence>
<dbReference type="AlphaFoldDB" id="A0A6A3NT58"/>
<dbReference type="InterPro" id="IPR036770">
    <property type="entry name" value="Ankyrin_rpt-contain_sf"/>
</dbReference>
<feature type="repeat" description="ANK" evidence="3">
    <location>
        <begin position="99"/>
        <end position="131"/>
    </location>
</feature>
<sequence>MPPPSGHRSVSGSFLARSVASTSLSSFHSSISVDTSELPSASLTRTSSGSSSGSGPTPKSRRSPSSTRRSPKPTPAIDRASETIVRRLLASGMSVHSTQAATSLISAAKTGEISLVRALVKAGVPVDAVHHDATALMAAAGAGQLEVVQFLARHRADVEFRAPDGASALYLASKAGNAEVVAYLLHRKASADVAVASGRSALHVAVQGGHTEIVADLLRH</sequence>
<keyword evidence="1" id="KW-0677">Repeat</keyword>
<gene>
    <name evidence="6" type="ORF">PR001_g4811</name>
    <name evidence="5" type="ORF">PR002_g5050</name>
</gene>
<evidence type="ECO:0000256" key="3">
    <source>
        <dbReference type="PROSITE-ProRule" id="PRU00023"/>
    </source>
</evidence>
<dbReference type="Gene3D" id="1.25.40.20">
    <property type="entry name" value="Ankyrin repeat-containing domain"/>
    <property type="match status" value="1"/>
</dbReference>
<feature type="repeat" description="ANK" evidence="3">
    <location>
        <begin position="197"/>
        <end position="220"/>
    </location>
</feature>
<keyword evidence="2 3" id="KW-0040">ANK repeat</keyword>
<feature type="compositionally biased region" description="Low complexity" evidence="4">
    <location>
        <begin position="44"/>
        <end position="68"/>
    </location>
</feature>
<dbReference type="EMBL" id="QXFU01000209">
    <property type="protein sequence ID" value="KAE9040234.1"/>
    <property type="molecule type" value="Genomic_DNA"/>
</dbReference>
<dbReference type="SMART" id="SM00248">
    <property type="entry name" value="ANK"/>
    <property type="match status" value="3"/>
</dbReference>
<dbReference type="PROSITE" id="PS50088">
    <property type="entry name" value="ANK_REPEAT"/>
    <property type="match status" value="4"/>
</dbReference>
<evidence type="ECO:0000313" key="5">
    <source>
        <dbReference type="EMBL" id="KAE9040234.1"/>
    </source>
</evidence>
<proteinExistence type="predicted"/>